<dbReference type="AlphaFoldDB" id="A0A9D4H1L9"/>
<dbReference type="Proteomes" id="UP000828390">
    <property type="component" value="Unassembled WGS sequence"/>
</dbReference>
<protein>
    <submittedName>
        <fullName evidence="2">Uncharacterized protein</fullName>
    </submittedName>
</protein>
<proteinExistence type="predicted"/>
<organism evidence="2 3">
    <name type="scientific">Dreissena polymorpha</name>
    <name type="common">Zebra mussel</name>
    <name type="synonym">Mytilus polymorpha</name>
    <dbReference type="NCBI Taxonomy" id="45954"/>
    <lineage>
        <taxon>Eukaryota</taxon>
        <taxon>Metazoa</taxon>
        <taxon>Spiralia</taxon>
        <taxon>Lophotrochozoa</taxon>
        <taxon>Mollusca</taxon>
        <taxon>Bivalvia</taxon>
        <taxon>Autobranchia</taxon>
        <taxon>Heteroconchia</taxon>
        <taxon>Euheterodonta</taxon>
        <taxon>Imparidentia</taxon>
        <taxon>Neoheterodontei</taxon>
        <taxon>Myida</taxon>
        <taxon>Dreissenoidea</taxon>
        <taxon>Dreissenidae</taxon>
        <taxon>Dreissena</taxon>
    </lineage>
</organism>
<gene>
    <name evidence="1" type="ORF">DPMN_128564</name>
    <name evidence="2" type="ORF">DPMN_128632</name>
</gene>
<dbReference type="EMBL" id="JAIWYP010000005">
    <property type="protein sequence ID" value="KAH3826722.1"/>
    <property type="molecule type" value="Genomic_DNA"/>
</dbReference>
<comment type="caution">
    <text evidence="2">The sequence shown here is derived from an EMBL/GenBank/DDBJ whole genome shotgun (WGS) entry which is preliminary data.</text>
</comment>
<name>A0A9D4H1L9_DREPO</name>
<reference evidence="2" key="1">
    <citation type="journal article" date="2019" name="bioRxiv">
        <title>The Genome of the Zebra Mussel, Dreissena polymorpha: A Resource for Invasive Species Research.</title>
        <authorList>
            <person name="McCartney M.A."/>
            <person name="Auch B."/>
            <person name="Kono T."/>
            <person name="Mallez S."/>
            <person name="Zhang Y."/>
            <person name="Obille A."/>
            <person name="Becker A."/>
            <person name="Abrahante J.E."/>
            <person name="Garbe J."/>
            <person name="Badalamenti J.P."/>
            <person name="Herman A."/>
            <person name="Mangelson H."/>
            <person name="Liachko I."/>
            <person name="Sullivan S."/>
            <person name="Sone E.D."/>
            <person name="Koren S."/>
            <person name="Silverstein K.A.T."/>
            <person name="Beckman K.B."/>
            <person name="Gohl D.M."/>
        </authorList>
    </citation>
    <scope>NUCLEOTIDE SEQUENCE</scope>
    <source>
        <strain evidence="2">Duluth1</strain>
        <tissue evidence="2">Whole animal</tissue>
    </source>
</reference>
<evidence type="ECO:0000313" key="3">
    <source>
        <dbReference type="Proteomes" id="UP000828390"/>
    </source>
</evidence>
<dbReference type="EMBL" id="JAIWYP010000005">
    <property type="protein sequence ID" value="KAH3826655.1"/>
    <property type="molecule type" value="Genomic_DNA"/>
</dbReference>
<reference evidence="2" key="2">
    <citation type="submission" date="2020-11" db="EMBL/GenBank/DDBJ databases">
        <authorList>
            <person name="McCartney M.A."/>
            <person name="Auch B."/>
            <person name="Kono T."/>
            <person name="Mallez S."/>
            <person name="Becker A."/>
            <person name="Gohl D.M."/>
            <person name="Silverstein K.A.T."/>
            <person name="Koren S."/>
            <person name="Bechman K.B."/>
            <person name="Herman A."/>
            <person name="Abrahante J.E."/>
            <person name="Garbe J."/>
        </authorList>
    </citation>
    <scope>NUCLEOTIDE SEQUENCE</scope>
    <source>
        <strain evidence="2">Duluth1</strain>
        <tissue evidence="2">Whole animal</tissue>
    </source>
</reference>
<evidence type="ECO:0000313" key="1">
    <source>
        <dbReference type="EMBL" id="KAH3826655.1"/>
    </source>
</evidence>
<sequence length="59" mass="6655">MDLISERGPILFLPPGEDLWVLAIGSSFSNIDLRPHVKYIGNMHGNEVFMRPRSSDLSK</sequence>
<evidence type="ECO:0000313" key="2">
    <source>
        <dbReference type="EMBL" id="KAH3826722.1"/>
    </source>
</evidence>
<accession>A0A9D4H1L9</accession>
<keyword evidence="3" id="KW-1185">Reference proteome</keyword>